<dbReference type="Proteomes" id="UP000006512">
    <property type="component" value="Unassembled WGS sequence"/>
</dbReference>
<evidence type="ECO:0000313" key="2">
    <source>
        <dbReference type="Proteomes" id="UP000006512"/>
    </source>
</evidence>
<evidence type="ECO:0000313" key="1">
    <source>
        <dbReference type="EMBL" id="EGF90202.1"/>
    </source>
</evidence>
<protein>
    <submittedName>
        <fullName evidence="1">Uncharacterized protein</fullName>
    </submittedName>
</protein>
<accession>F4QPR5</accession>
<dbReference type="EMBL" id="GL883079">
    <property type="protein sequence ID" value="EGF90202.1"/>
    <property type="molecule type" value="Genomic_DNA"/>
</dbReference>
<dbReference type="AlphaFoldDB" id="F4QPR5"/>
<keyword evidence="2" id="KW-1185">Reference proteome</keyword>
<reference evidence="2" key="1">
    <citation type="submission" date="2011-03" db="EMBL/GenBank/DDBJ databases">
        <title>Draft genome sequence of Brevundimonas diminuta.</title>
        <authorList>
            <person name="Brown P.J.B."/>
            <person name="Buechlein A."/>
            <person name="Hemmerich C."/>
            <person name="Brun Y.V."/>
        </authorList>
    </citation>
    <scope>NUCLEOTIDE SEQUENCE [LARGE SCALE GENOMIC DNA]</scope>
    <source>
        <strain evidence="2">C19</strain>
    </source>
</reference>
<proteinExistence type="predicted"/>
<name>F4QPR5_9CAUL</name>
<organism evidence="1 2">
    <name type="scientific">Asticcacaulis biprosthecium C19</name>
    <dbReference type="NCBI Taxonomy" id="715226"/>
    <lineage>
        <taxon>Bacteria</taxon>
        <taxon>Pseudomonadati</taxon>
        <taxon>Pseudomonadota</taxon>
        <taxon>Alphaproteobacteria</taxon>
        <taxon>Caulobacterales</taxon>
        <taxon>Caulobacteraceae</taxon>
        <taxon>Asticcacaulis</taxon>
    </lineage>
</organism>
<gene>
    <name evidence="1" type="ORF">ABI_32170</name>
</gene>
<dbReference type="HOGENOM" id="CLU_3095091_0_0_5"/>
<sequence>MIADTLNEGYSPEWQEQFLKKVAQGAAAAERDDFATPTDIERVKNKYRNAR</sequence>